<dbReference type="Gene3D" id="3.20.80.10">
    <property type="entry name" value="Regulatory factor, effector binding domain"/>
    <property type="match status" value="1"/>
</dbReference>
<dbReference type="SUPFAM" id="SSF55136">
    <property type="entry name" value="Probable bacterial effector-binding domain"/>
    <property type="match status" value="1"/>
</dbReference>
<protein>
    <submittedName>
        <fullName evidence="2">GyrI-like domain-containing protein</fullName>
    </submittedName>
</protein>
<proteinExistence type="predicted"/>
<dbReference type="InterPro" id="IPR029442">
    <property type="entry name" value="GyrI-like"/>
</dbReference>
<organism evidence="2 3">
    <name type="scientific">Mesoflavibacter zeaxanthinifaciens subsp. sabulilitoris</name>
    <dbReference type="NCBI Taxonomy" id="1520893"/>
    <lineage>
        <taxon>Bacteria</taxon>
        <taxon>Pseudomonadati</taxon>
        <taxon>Bacteroidota</taxon>
        <taxon>Flavobacteriia</taxon>
        <taxon>Flavobacteriales</taxon>
        <taxon>Flavobacteriaceae</taxon>
        <taxon>Mesoflavibacter</taxon>
    </lineage>
</organism>
<feature type="domain" description="AraC effector-binding" evidence="1">
    <location>
        <begin position="1"/>
        <end position="159"/>
    </location>
</feature>
<dbReference type="Proteomes" id="UP000238430">
    <property type="component" value="Unassembled WGS sequence"/>
</dbReference>
<evidence type="ECO:0000259" key="1">
    <source>
        <dbReference type="SMART" id="SM00871"/>
    </source>
</evidence>
<dbReference type="InterPro" id="IPR053182">
    <property type="entry name" value="YobU-like_regulator"/>
</dbReference>
<keyword evidence="3" id="KW-1185">Reference proteome</keyword>
<dbReference type="AlphaFoldDB" id="A0A2T1NLS3"/>
<dbReference type="PANTHER" id="PTHR36444">
    <property type="entry name" value="TRANSCRIPTIONAL REGULATOR PROTEIN YOBU-RELATED"/>
    <property type="match status" value="1"/>
</dbReference>
<gene>
    <name evidence="2" type="ORF">C7H61_01320</name>
</gene>
<comment type="caution">
    <text evidence="2">The sequence shown here is derived from an EMBL/GenBank/DDBJ whole genome shotgun (WGS) entry which is preliminary data.</text>
</comment>
<accession>A0A2T1NLS3</accession>
<name>A0A2T1NLS3_9FLAO</name>
<dbReference type="Pfam" id="PF06445">
    <property type="entry name" value="GyrI-like"/>
    <property type="match status" value="1"/>
</dbReference>
<reference evidence="2 3" key="1">
    <citation type="submission" date="2018-03" db="EMBL/GenBank/DDBJ databases">
        <title>Mesoflavibacter sp. HG37 and Mesoflavibacter sp. HG96 sp.nov., two marine bacteria isolated from seawater of Western Pacific Ocean.</title>
        <authorList>
            <person name="Cheng H."/>
            <person name="Wu Y.-H."/>
            <person name="Guo L.-L."/>
            <person name="Xu X.-W."/>
        </authorList>
    </citation>
    <scope>NUCLEOTIDE SEQUENCE [LARGE SCALE GENOMIC DNA]</scope>
    <source>
        <strain evidence="2 3">KCTC 42117</strain>
    </source>
</reference>
<dbReference type="SMART" id="SM00871">
    <property type="entry name" value="AraC_E_bind"/>
    <property type="match status" value="1"/>
</dbReference>
<evidence type="ECO:0000313" key="3">
    <source>
        <dbReference type="Proteomes" id="UP000238430"/>
    </source>
</evidence>
<dbReference type="PANTHER" id="PTHR36444:SF3">
    <property type="entry name" value="TRANSCRIPTIONAL ACTIVATOR, PUTATIVE-RELATED"/>
    <property type="match status" value="1"/>
</dbReference>
<dbReference type="OrthoDB" id="8560232at2"/>
<sequence length="159" mass="18644">MEYKIVKTDKILIVGLSATANFLNTNQITGQLARQFMPRVEEVTHRKDNFKLSLHKYSSFNISEFNPNQTFQKWIGVEVDNLQSVPEHMETLTIDPGRYLVVNFEGTIAAFVSFWQDLHFNWLPNSEFEIDNRPHFERLGLDYNPNQAVNKEEIWIPIK</sequence>
<dbReference type="InterPro" id="IPR010499">
    <property type="entry name" value="AraC_E-bd"/>
</dbReference>
<evidence type="ECO:0000313" key="2">
    <source>
        <dbReference type="EMBL" id="PSG93844.1"/>
    </source>
</evidence>
<dbReference type="EMBL" id="PXOT01000014">
    <property type="protein sequence ID" value="PSG93844.1"/>
    <property type="molecule type" value="Genomic_DNA"/>
</dbReference>
<dbReference type="InterPro" id="IPR011256">
    <property type="entry name" value="Reg_factor_effector_dom_sf"/>
</dbReference>
<dbReference type="RefSeq" id="WP_106676470.1">
    <property type="nucleotide sequence ID" value="NZ_JACHWV010000006.1"/>
</dbReference>